<reference evidence="1" key="1">
    <citation type="submission" date="2023-10" db="EMBL/GenBank/DDBJ databases">
        <authorList>
            <person name="Rodriguez Cubillos JULIANA M."/>
            <person name="De Vega J."/>
        </authorList>
    </citation>
    <scope>NUCLEOTIDE SEQUENCE</scope>
</reference>
<dbReference type="Proteomes" id="UP001177021">
    <property type="component" value="Unassembled WGS sequence"/>
</dbReference>
<keyword evidence="2" id="KW-1185">Reference proteome</keyword>
<sequence>MDSEVGCLQGFGQKHAVMEPQIILLTLVIQKYLQQNHLIVQDNLNIRLDRNIDAMVVEWTVWMVQAQYHLFLDYISLTSSPMKDMNSNIVCSRVDCWAGPSPIPFNLLLEKRLNLARFSHSWLLKNIQLNLN</sequence>
<accession>A0ACB0LYQ5</accession>
<name>A0ACB0LYQ5_TRIPR</name>
<protein>
    <submittedName>
        <fullName evidence="1">Uncharacterized protein</fullName>
    </submittedName>
</protein>
<gene>
    <name evidence="1" type="ORF">MILVUS5_LOCUS36944</name>
</gene>
<evidence type="ECO:0000313" key="2">
    <source>
        <dbReference type="Proteomes" id="UP001177021"/>
    </source>
</evidence>
<organism evidence="1 2">
    <name type="scientific">Trifolium pratense</name>
    <name type="common">Red clover</name>
    <dbReference type="NCBI Taxonomy" id="57577"/>
    <lineage>
        <taxon>Eukaryota</taxon>
        <taxon>Viridiplantae</taxon>
        <taxon>Streptophyta</taxon>
        <taxon>Embryophyta</taxon>
        <taxon>Tracheophyta</taxon>
        <taxon>Spermatophyta</taxon>
        <taxon>Magnoliopsida</taxon>
        <taxon>eudicotyledons</taxon>
        <taxon>Gunneridae</taxon>
        <taxon>Pentapetalae</taxon>
        <taxon>rosids</taxon>
        <taxon>fabids</taxon>
        <taxon>Fabales</taxon>
        <taxon>Fabaceae</taxon>
        <taxon>Papilionoideae</taxon>
        <taxon>50 kb inversion clade</taxon>
        <taxon>NPAAA clade</taxon>
        <taxon>Hologalegina</taxon>
        <taxon>IRL clade</taxon>
        <taxon>Trifolieae</taxon>
        <taxon>Trifolium</taxon>
    </lineage>
</organism>
<proteinExistence type="predicted"/>
<comment type="caution">
    <text evidence="1">The sequence shown here is derived from an EMBL/GenBank/DDBJ whole genome shotgun (WGS) entry which is preliminary data.</text>
</comment>
<evidence type="ECO:0000313" key="1">
    <source>
        <dbReference type="EMBL" id="CAJ2673494.1"/>
    </source>
</evidence>
<dbReference type="EMBL" id="CASHSV030000716">
    <property type="protein sequence ID" value="CAJ2673494.1"/>
    <property type="molecule type" value="Genomic_DNA"/>
</dbReference>